<evidence type="ECO:0000256" key="4">
    <source>
        <dbReference type="ARBA" id="ARBA00022692"/>
    </source>
</evidence>
<keyword evidence="9" id="KW-0807">Transducer</keyword>
<dbReference type="PANTHER" id="PTHR21137:SF35">
    <property type="entry name" value="ODORANT RECEPTOR 19A-RELATED"/>
    <property type="match status" value="1"/>
</dbReference>
<dbReference type="Pfam" id="PF02949">
    <property type="entry name" value="7tm_6"/>
    <property type="match status" value="1"/>
</dbReference>
<evidence type="ECO:0000313" key="12">
    <source>
        <dbReference type="Proteomes" id="UP000292052"/>
    </source>
</evidence>
<dbReference type="GO" id="GO:0005549">
    <property type="term" value="F:odorant binding"/>
    <property type="evidence" value="ECO:0007669"/>
    <property type="project" value="InterPro"/>
</dbReference>
<feature type="transmembrane region" description="Helical" evidence="10">
    <location>
        <begin position="178"/>
        <end position="202"/>
    </location>
</feature>
<dbReference type="InterPro" id="IPR004117">
    <property type="entry name" value="7tm6_olfct_rcpt"/>
</dbReference>
<feature type="transmembrane region" description="Helical" evidence="10">
    <location>
        <begin position="68"/>
        <end position="89"/>
    </location>
</feature>
<evidence type="ECO:0000256" key="3">
    <source>
        <dbReference type="ARBA" id="ARBA00022606"/>
    </source>
</evidence>
<feature type="transmembrane region" description="Helical" evidence="10">
    <location>
        <begin position="288"/>
        <end position="308"/>
    </location>
</feature>
<gene>
    <name evidence="11" type="ORF">BDFB_011631</name>
</gene>
<keyword evidence="7 10" id="KW-0472">Membrane</keyword>
<keyword evidence="8" id="KW-0675">Receptor</keyword>
<dbReference type="EMBL" id="QDEB01032443">
    <property type="protein sequence ID" value="RZC39634.1"/>
    <property type="molecule type" value="Genomic_DNA"/>
</dbReference>
<evidence type="ECO:0000256" key="5">
    <source>
        <dbReference type="ARBA" id="ARBA00022725"/>
    </source>
</evidence>
<dbReference type="GO" id="GO:0005886">
    <property type="term" value="C:plasma membrane"/>
    <property type="evidence" value="ECO:0007669"/>
    <property type="project" value="UniProtKB-SubCell"/>
</dbReference>
<keyword evidence="3" id="KW-0716">Sensory transduction</keyword>
<keyword evidence="6 10" id="KW-1133">Transmembrane helix</keyword>
<feature type="transmembrane region" description="Helical" evidence="10">
    <location>
        <begin position="130"/>
        <end position="149"/>
    </location>
</feature>
<dbReference type="PANTHER" id="PTHR21137">
    <property type="entry name" value="ODORANT RECEPTOR"/>
    <property type="match status" value="1"/>
</dbReference>
<accession>A0A482W3L3</accession>
<feature type="transmembrane region" description="Helical" evidence="10">
    <location>
        <begin position="255"/>
        <end position="276"/>
    </location>
</feature>
<name>A0A482W3L3_ASBVE</name>
<comment type="subcellular location">
    <subcellularLocation>
        <location evidence="1">Cell membrane</location>
        <topology evidence="1">Multi-pass membrane protein</topology>
    </subcellularLocation>
</comment>
<keyword evidence="2" id="KW-1003">Cell membrane</keyword>
<dbReference type="GO" id="GO:0004984">
    <property type="term" value="F:olfactory receptor activity"/>
    <property type="evidence" value="ECO:0007669"/>
    <property type="project" value="InterPro"/>
</dbReference>
<dbReference type="GO" id="GO:0007165">
    <property type="term" value="P:signal transduction"/>
    <property type="evidence" value="ECO:0007669"/>
    <property type="project" value="UniProtKB-KW"/>
</dbReference>
<feature type="transmembrane region" description="Helical" evidence="10">
    <location>
        <begin position="37"/>
        <end position="62"/>
    </location>
</feature>
<evidence type="ECO:0000256" key="1">
    <source>
        <dbReference type="ARBA" id="ARBA00004651"/>
    </source>
</evidence>
<organism evidence="11 12">
    <name type="scientific">Asbolus verrucosus</name>
    <name type="common">Desert ironclad beetle</name>
    <dbReference type="NCBI Taxonomy" id="1661398"/>
    <lineage>
        <taxon>Eukaryota</taxon>
        <taxon>Metazoa</taxon>
        <taxon>Ecdysozoa</taxon>
        <taxon>Arthropoda</taxon>
        <taxon>Hexapoda</taxon>
        <taxon>Insecta</taxon>
        <taxon>Pterygota</taxon>
        <taxon>Neoptera</taxon>
        <taxon>Endopterygota</taxon>
        <taxon>Coleoptera</taxon>
        <taxon>Polyphaga</taxon>
        <taxon>Cucujiformia</taxon>
        <taxon>Tenebrionidae</taxon>
        <taxon>Pimeliinae</taxon>
        <taxon>Asbolus</taxon>
    </lineage>
</organism>
<evidence type="ECO:0000256" key="10">
    <source>
        <dbReference type="SAM" id="Phobius"/>
    </source>
</evidence>
<keyword evidence="5" id="KW-0552">Olfaction</keyword>
<keyword evidence="12" id="KW-1185">Reference proteome</keyword>
<evidence type="ECO:0000313" key="11">
    <source>
        <dbReference type="EMBL" id="RZC39634.1"/>
    </source>
</evidence>
<reference evidence="11 12" key="1">
    <citation type="submission" date="2017-03" db="EMBL/GenBank/DDBJ databases">
        <title>Genome of the blue death feigning beetle - Asbolus verrucosus.</title>
        <authorList>
            <person name="Rider S.D."/>
        </authorList>
    </citation>
    <scope>NUCLEOTIDE SEQUENCE [LARGE SCALE GENOMIC DNA]</scope>
    <source>
        <strain evidence="11">Butters</strain>
        <tissue evidence="11">Head and leg muscle</tissue>
    </source>
</reference>
<evidence type="ECO:0000256" key="9">
    <source>
        <dbReference type="ARBA" id="ARBA00023224"/>
    </source>
</evidence>
<dbReference type="OrthoDB" id="7677057at2759"/>
<sequence>MEKFDWKWTIKTTIIRMKILGLWPGGDETYKPNLYTLWSIFSVTLFIFGQPLFKTVNIIFIFDDLEAVIANIYINLSEVLNVLKAYYVIKNMKILKQLMVTLNSDLFQPKNSRQINLVQPSLNFWKINSFLFWMMAAGNVFFVATSPFLNNWVAEHQLPFSAWYPYNFKISPYYEITYIYQVISLAFSASTAICTDTLIAALHVYIGAQFDILCDEIRYLHDVTQDESVDFTKKFINCVKHHRAILKFAENSSKFANWIILGQFFISAVSIGMTMFQLTTVVPLSGEFFSFFAFLMAIVIETFTYCWFGNEVEIKHIYIYRLQSSRIPYAVFESNWPDATIEMKKHMIFFITRCQKPLKISKLSLKFYELLGPILLYYIKLV</sequence>
<dbReference type="Proteomes" id="UP000292052">
    <property type="component" value="Unassembled WGS sequence"/>
</dbReference>
<evidence type="ECO:0000256" key="8">
    <source>
        <dbReference type="ARBA" id="ARBA00023170"/>
    </source>
</evidence>
<feature type="non-terminal residue" evidence="11">
    <location>
        <position position="382"/>
    </location>
</feature>
<comment type="caution">
    <text evidence="11">The sequence shown here is derived from an EMBL/GenBank/DDBJ whole genome shotgun (WGS) entry which is preliminary data.</text>
</comment>
<evidence type="ECO:0000256" key="6">
    <source>
        <dbReference type="ARBA" id="ARBA00022989"/>
    </source>
</evidence>
<evidence type="ECO:0000256" key="2">
    <source>
        <dbReference type="ARBA" id="ARBA00022475"/>
    </source>
</evidence>
<proteinExistence type="predicted"/>
<evidence type="ECO:0000256" key="7">
    <source>
        <dbReference type="ARBA" id="ARBA00023136"/>
    </source>
</evidence>
<dbReference type="AlphaFoldDB" id="A0A482W3L3"/>
<keyword evidence="4 10" id="KW-0812">Transmembrane</keyword>
<protein>
    <submittedName>
        <fullName evidence="11">7tm 6 domain containing protein</fullName>
    </submittedName>
</protein>